<dbReference type="InterPro" id="IPR027417">
    <property type="entry name" value="P-loop_NTPase"/>
</dbReference>
<dbReference type="EMBL" id="WMET01000007">
    <property type="protein sequence ID" value="MYL21857.1"/>
    <property type="molecule type" value="Genomic_DNA"/>
</dbReference>
<accession>A0A845E6S8</accession>
<dbReference type="Gene3D" id="3.40.50.300">
    <property type="entry name" value="P-loop containing nucleotide triphosphate hydrolases"/>
    <property type="match status" value="1"/>
</dbReference>
<dbReference type="InterPro" id="IPR052922">
    <property type="entry name" value="Cytidylate_Kinase-2"/>
</dbReference>
<gene>
    <name evidence="1" type="ORF">GLW04_18370</name>
</gene>
<dbReference type="PANTHER" id="PTHR37816:SF3">
    <property type="entry name" value="MODULATES DNA TOPOLOGY"/>
    <property type="match status" value="1"/>
</dbReference>
<name>A0A845E6S8_9BACI</name>
<proteinExistence type="predicted"/>
<protein>
    <submittedName>
        <fullName evidence="1">Topology modulation protein</fullName>
    </submittedName>
</protein>
<dbReference type="AlphaFoldDB" id="A0A845E6S8"/>
<sequence>MKRVMIVGVSSGVGKSTLAREMGKRLDLPVHHLDALHWEPGWKEAEPDVFAARQKAVAAGDKWIIEGNYRPTYDIRAARADTIVYVELPLRVCLYRVVKRWWKFRGQSRPDLGPGCEERLDYDFLKFIVTTYHRRKREMQERLLSFQLENPSSEVIQLRSQRETAAFLNYMEQ</sequence>
<dbReference type="SUPFAM" id="SSF52540">
    <property type="entry name" value="P-loop containing nucleoside triphosphate hydrolases"/>
    <property type="match status" value="1"/>
</dbReference>
<dbReference type="PANTHER" id="PTHR37816">
    <property type="entry name" value="YALI0E33011P"/>
    <property type="match status" value="1"/>
</dbReference>
<reference evidence="1 2" key="1">
    <citation type="submission" date="2019-11" db="EMBL/GenBank/DDBJ databases">
        <title>Genome sequences of 17 halophilic strains isolated from different environments.</title>
        <authorList>
            <person name="Furrow R.E."/>
        </authorList>
    </citation>
    <scope>NUCLEOTIDE SEQUENCE [LARGE SCALE GENOMIC DNA]</scope>
    <source>
        <strain evidence="1 2">22511_23_Filter</strain>
    </source>
</reference>
<comment type="caution">
    <text evidence="1">The sequence shown here is derived from an EMBL/GenBank/DDBJ whole genome shotgun (WGS) entry which is preliminary data.</text>
</comment>
<evidence type="ECO:0000313" key="1">
    <source>
        <dbReference type="EMBL" id="MYL21857.1"/>
    </source>
</evidence>
<dbReference type="Proteomes" id="UP000460949">
    <property type="component" value="Unassembled WGS sequence"/>
</dbReference>
<evidence type="ECO:0000313" key="2">
    <source>
        <dbReference type="Proteomes" id="UP000460949"/>
    </source>
</evidence>
<organism evidence="1 2">
    <name type="scientific">Halobacillus litoralis</name>
    <dbReference type="NCBI Taxonomy" id="45668"/>
    <lineage>
        <taxon>Bacteria</taxon>
        <taxon>Bacillati</taxon>
        <taxon>Bacillota</taxon>
        <taxon>Bacilli</taxon>
        <taxon>Bacillales</taxon>
        <taxon>Bacillaceae</taxon>
        <taxon>Halobacillus</taxon>
    </lineage>
</organism>
<dbReference type="RefSeq" id="WP_160839796.1">
    <property type="nucleotide sequence ID" value="NZ_WMET01000007.1"/>
</dbReference>